<sequence>MWRWPKFPRFAVESDGSQEKRRRIEEDEKPHVADTFTIEEATVEEIQSAFKQNKLTSRQLVDHYLKAIEDLNPTLRAVIEVNPDARRQADEADRNRDLPGGSKTNIHGIPLLLKDNIATNDKTNTTAGSVVLLNSKVPRNATVVANLRTAGAIILGKANLTEWAGIRGRVPEGWSARGLKAINPYKLSVSAGGSSTGSAVSVAANLVTVSLGTETYGSIITPSNVNGVVGIKPTLGLVSRAGVIPVTLRQDSIGPIGRTVSDAVHLLDAIVGYDPRDEITRDALQYIPTGGFNQCLRVGGLEKKRLGNLWHYYKDDYEKKASVAETFEAHFSTMSRKGASVIDNLELKYIDDFKKEINSQFIATSYEFKRDINIYLPNLLESQVRSLDDLIEMNKLHAEEEMPDGYDQAGFLLFNETSLPNEEYTEAVKELETICKEGLETFMQDNDLDAIVVPENKGSIILAIGGYPGIVVPAGFDQGLPFGIMFGGLKGSDAKLIEIAYAFEQATKVRKPPNIQTFLSDSAPKSNVDVAP</sequence>
<accession>A0AAV7E2P0</accession>
<dbReference type="Gene3D" id="3.90.1300.10">
    <property type="entry name" value="Amidase signature (AS) domain"/>
    <property type="match status" value="1"/>
</dbReference>
<reference evidence="2 3" key="1">
    <citation type="submission" date="2021-07" db="EMBL/GenBank/DDBJ databases">
        <title>The Aristolochia fimbriata genome: insights into angiosperm evolution, floral development and chemical biosynthesis.</title>
        <authorList>
            <person name="Jiao Y."/>
        </authorList>
    </citation>
    <scope>NUCLEOTIDE SEQUENCE [LARGE SCALE GENOMIC DNA]</scope>
    <source>
        <strain evidence="2">IBCAS-2021</strain>
        <tissue evidence="2">Leaf</tissue>
    </source>
</reference>
<dbReference type="AlphaFoldDB" id="A0AAV7E2P0"/>
<dbReference type="Proteomes" id="UP000825729">
    <property type="component" value="Unassembled WGS sequence"/>
</dbReference>
<evidence type="ECO:0000259" key="1">
    <source>
        <dbReference type="Pfam" id="PF01425"/>
    </source>
</evidence>
<name>A0AAV7E2P0_ARIFI</name>
<evidence type="ECO:0000313" key="2">
    <source>
        <dbReference type="EMBL" id="KAG9442596.1"/>
    </source>
</evidence>
<dbReference type="InterPro" id="IPR023631">
    <property type="entry name" value="Amidase_dom"/>
</dbReference>
<protein>
    <recommendedName>
        <fullName evidence="1">Amidase domain-containing protein</fullName>
    </recommendedName>
</protein>
<organism evidence="2 3">
    <name type="scientific">Aristolochia fimbriata</name>
    <name type="common">White veined hardy Dutchman's pipe vine</name>
    <dbReference type="NCBI Taxonomy" id="158543"/>
    <lineage>
        <taxon>Eukaryota</taxon>
        <taxon>Viridiplantae</taxon>
        <taxon>Streptophyta</taxon>
        <taxon>Embryophyta</taxon>
        <taxon>Tracheophyta</taxon>
        <taxon>Spermatophyta</taxon>
        <taxon>Magnoliopsida</taxon>
        <taxon>Magnoliidae</taxon>
        <taxon>Piperales</taxon>
        <taxon>Aristolochiaceae</taxon>
        <taxon>Aristolochia</taxon>
    </lineage>
</organism>
<dbReference type="PANTHER" id="PTHR42678:SF25">
    <property type="entry name" value="AMIDASE C869.01"/>
    <property type="match status" value="1"/>
</dbReference>
<dbReference type="InterPro" id="IPR036928">
    <property type="entry name" value="AS_sf"/>
</dbReference>
<comment type="caution">
    <text evidence="2">The sequence shown here is derived from an EMBL/GenBank/DDBJ whole genome shotgun (WGS) entry which is preliminary data.</text>
</comment>
<proteinExistence type="predicted"/>
<dbReference type="PANTHER" id="PTHR42678">
    <property type="entry name" value="AMIDASE"/>
    <property type="match status" value="1"/>
</dbReference>
<dbReference type="SUPFAM" id="SSF75304">
    <property type="entry name" value="Amidase signature (AS) enzymes"/>
    <property type="match status" value="1"/>
</dbReference>
<keyword evidence="3" id="KW-1185">Reference proteome</keyword>
<gene>
    <name evidence="2" type="ORF">H6P81_018450</name>
</gene>
<feature type="domain" description="Amidase" evidence="1">
    <location>
        <begin position="60"/>
        <end position="454"/>
    </location>
</feature>
<dbReference type="EMBL" id="JAINDJ010000007">
    <property type="protein sequence ID" value="KAG9442596.1"/>
    <property type="molecule type" value="Genomic_DNA"/>
</dbReference>
<dbReference type="Pfam" id="PF01425">
    <property type="entry name" value="Amidase"/>
    <property type="match status" value="1"/>
</dbReference>
<evidence type="ECO:0000313" key="3">
    <source>
        <dbReference type="Proteomes" id="UP000825729"/>
    </source>
</evidence>